<protein>
    <recommendedName>
        <fullName evidence="2">Zn(2)-C6 fungal-type domain-containing protein</fullName>
    </recommendedName>
</protein>
<feature type="compositionally biased region" description="Polar residues" evidence="1">
    <location>
        <begin position="332"/>
        <end position="346"/>
    </location>
</feature>
<dbReference type="GO" id="GO:0008270">
    <property type="term" value="F:zinc ion binding"/>
    <property type="evidence" value="ECO:0007669"/>
    <property type="project" value="InterPro"/>
</dbReference>
<feature type="domain" description="Zn(2)-C6 fungal-type" evidence="2">
    <location>
        <begin position="363"/>
        <end position="396"/>
    </location>
</feature>
<dbReference type="PROSITE" id="PS50048">
    <property type="entry name" value="ZN2_CY6_FUNGAL_2"/>
    <property type="match status" value="1"/>
</dbReference>
<proteinExistence type="predicted"/>
<sequence length="455" mass="50783">MNVALHGPANACHDEQFYYGPHLSHLTYQMDCYDLNVQWEIVRSEMRAKRDSLPLSSYARTMLEDDETFYDIFPQARVAAIEKWMSEHSYNTTHPNYVHYGPPAAPKSQHYTSSCHAAHADHLAAASLTAEVQYDYVALQDQPKPSSSPMPVVDMHPSTVVTCAVDHSEDVIHAPTPSIYPTPPVLEVKSQYVVPSQNRRSNASRSLITARPSRSRSMDAVFPAPPFLDVNDMDVTLPCSPSYSSFDLSSPPPPTTSFALPLVFTGNWAEDALATSERLRQASPQYPLVSKLTALPILDKPVVDVPPTRRHHLTYRQKRTARSRSHPYLNGHSPSPTRETSATPPNVQRIKPVTRPDRKPALACLFCRRRKIGCGKSETDDKTCKQCERRGLRCEYPLESRRGMRKKKDEQETDMDAAAAADVNGDADDTDTDTDTDTDADADGEDDDDYFSVSS</sequence>
<evidence type="ECO:0000256" key="1">
    <source>
        <dbReference type="SAM" id="MobiDB-lite"/>
    </source>
</evidence>
<organism evidence="3 4">
    <name type="scientific">Hypsizygus marmoreus</name>
    <name type="common">White beech mushroom</name>
    <name type="synonym">Agaricus marmoreus</name>
    <dbReference type="NCBI Taxonomy" id="39966"/>
    <lineage>
        <taxon>Eukaryota</taxon>
        <taxon>Fungi</taxon>
        <taxon>Dikarya</taxon>
        <taxon>Basidiomycota</taxon>
        <taxon>Agaricomycotina</taxon>
        <taxon>Agaricomycetes</taxon>
        <taxon>Agaricomycetidae</taxon>
        <taxon>Agaricales</taxon>
        <taxon>Tricholomatineae</taxon>
        <taxon>Lyophyllaceae</taxon>
        <taxon>Hypsizygus</taxon>
    </lineage>
</organism>
<dbReference type="EMBL" id="LUEZ02000058">
    <property type="protein sequence ID" value="RDB20735.1"/>
    <property type="molecule type" value="Genomic_DNA"/>
</dbReference>
<dbReference type="GO" id="GO:0000981">
    <property type="term" value="F:DNA-binding transcription factor activity, RNA polymerase II-specific"/>
    <property type="evidence" value="ECO:0007669"/>
    <property type="project" value="InterPro"/>
</dbReference>
<dbReference type="Gene3D" id="4.10.240.10">
    <property type="entry name" value="Zn(2)-C6 fungal-type DNA-binding domain"/>
    <property type="match status" value="1"/>
</dbReference>
<feature type="compositionally biased region" description="Basic and acidic residues" evidence="1">
    <location>
        <begin position="401"/>
        <end position="410"/>
    </location>
</feature>
<dbReference type="InterPro" id="IPR036864">
    <property type="entry name" value="Zn2-C6_fun-type_DNA-bd_sf"/>
</dbReference>
<evidence type="ECO:0000259" key="2">
    <source>
        <dbReference type="PROSITE" id="PS50048"/>
    </source>
</evidence>
<dbReference type="PROSITE" id="PS00463">
    <property type="entry name" value="ZN2_CY6_FUNGAL_1"/>
    <property type="match status" value="1"/>
</dbReference>
<dbReference type="InterPro" id="IPR001138">
    <property type="entry name" value="Zn2Cys6_DnaBD"/>
</dbReference>
<feature type="region of interest" description="Disordered" evidence="1">
    <location>
        <begin position="401"/>
        <end position="455"/>
    </location>
</feature>
<reference evidence="3" key="1">
    <citation type="submission" date="2018-04" db="EMBL/GenBank/DDBJ databases">
        <title>Whole genome sequencing of Hypsizygus marmoreus.</title>
        <authorList>
            <person name="Choi I.-G."/>
            <person name="Min B."/>
            <person name="Kim J.-G."/>
            <person name="Kim S."/>
            <person name="Oh Y.-L."/>
            <person name="Kong W.-S."/>
            <person name="Park H."/>
            <person name="Jeong J."/>
            <person name="Song E.-S."/>
        </authorList>
    </citation>
    <scope>NUCLEOTIDE SEQUENCE [LARGE SCALE GENOMIC DNA]</scope>
    <source>
        <strain evidence="3">51987-8</strain>
    </source>
</reference>
<feature type="region of interest" description="Disordered" evidence="1">
    <location>
        <begin position="312"/>
        <end position="355"/>
    </location>
</feature>
<evidence type="ECO:0000313" key="3">
    <source>
        <dbReference type="EMBL" id="RDB20735.1"/>
    </source>
</evidence>
<dbReference type="Proteomes" id="UP000076154">
    <property type="component" value="Unassembled WGS sequence"/>
</dbReference>
<gene>
    <name evidence="3" type="ORF">Hypma_012245</name>
</gene>
<feature type="compositionally biased region" description="Acidic residues" evidence="1">
    <location>
        <begin position="425"/>
        <end position="455"/>
    </location>
</feature>
<dbReference type="OrthoDB" id="39175at2759"/>
<keyword evidence="4" id="KW-1185">Reference proteome</keyword>
<accession>A0A369JJY3</accession>
<dbReference type="Pfam" id="PF00172">
    <property type="entry name" value="Zn_clus"/>
    <property type="match status" value="1"/>
</dbReference>
<comment type="caution">
    <text evidence="3">The sequence shown here is derived from an EMBL/GenBank/DDBJ whole genome shotgun (WGS) entry which is preliminary data.</text>
</comment>
<dbReference type="STRING" id="39966.A0A369JJY3"/>
<dbReference type="CDD" id="cd00067">
    <property type="entry name" value="GAL4"/>
    <property type="match status" value="1"/>
</dbReference>
<dbReference type="SUPFAM" id="SSF57701">
    <property type="entry name" value="Zn2/Cys6 DNA-binding domain"/>
    <property type="match status" value="1"/>
</dbReference>
<dbReference type="SMART" id="SM00066">
    <property type="entry name" value="GAL4"/>
    <property type="match status" value="1"/>
</dbReference>
<feature type="compositionally biased region" description="Basic residues" evidence="1">
    <location>
        <begin position="312"/>
        <end position="325"/>
    </location>
</feature>
<dbReference type="InParanoid" id="A0A369JJY3"/>
<dbReference type="AlphaFoldDB" id="A0A369JJY3"/>
<evidence type="ECO:0000313" key="4">
    <source>
        <dbReference type="Proteomes" id="UP000076154"/>
    </source>
</evidence>
<name>A0A369JJY3_HYPMA</name>